<dbReference type="AlphaFoldDB" id="A0AAE0F5E8"/>
<comment type="caution">
    <text evidence="1">The sequence shown here is derived from an EMBL/GenBank/DDBJ whole genome shotgun (WGS) entry which is preliminary data.</text>
</comment>
<sequence length="206" mass="24450">MPPYVRGVLNNVHIKEARGFWPDELRHLHITHLELEAVFKTVRSFMHNMESKVVRLYCDNQAVVAMHSHFTSRNPELMRRMQRLWLLLDLYDIELQARYIRSKANEWADRLSSLAYDWRGENNWVNPPWDLLDEVAQKIREEKVVAMVVAPYWPSKSWLRELEQLADEVTILPRRRDLFVPRRLGGSQLMGPSKWVAIMFHILPAP</sequence>
<dbReference type="PANTHER" id="PTHR33050:SF7">
    <property type="entry name" value="RIBONUCLEASE H"/>
    <property type="match status" value="1"/>
</dbReference>
<keyword evidence="2" id="KW-1185">Reference proteome</keyword>
<evidence type="ECO:0000313" key="1">
    <source>
        <dbReference type="EMBL" id="KAK3252726.1"/>
    </source>
</evidence>
<evidence type="ECO:0000313" key="2">
    <source>
        <dbReference type="Proteomes" id="UP001190700"/>
    </source>
</evidence>
<evidence type="ECO:0008006" key="3">
    <source>
        <dbReference type="Google" id="ProtNLM"/>
    </source>
</evidence>
<gene>
    <name evidence="1" type="ORF">CYMTET_37992</name>
</gene>
<dbReference type="Proteomes" id="UP001190700">
    <property type="component" value="Unassembled WGS sequence"/>
</dbReference>
<dbReference type="InterPro" id="IPR052055">
    <property type="entry name" value="Hepadnavirus_pol/RT"/>
</dbReference>
<dbReference type="Gene3D" id="3.30.420.10">
    <property type="entry name" value="Ribonuclease H-like superfamily/Ribonuclease H"/>
    <property type="match status" value="1"/>
</dbReference>
<protein>
    <recommendedName>
        <fullName evidence="3">RNase H type-1 domain-containing protein</fullName>
    </recommendedName>
</protein>
<organism evidence="1 2">
    <name type="scientific">Cymbomonas tetramitiformis</name>
    <dbReference type="NCBI Taxonomy" id="36881"/>
    <lineage>
        <taxon>Eukaryota</taxon>
        <taxon>Viridiplantae</taxon>
        <taxon>Chlorophyta</taxon>
        <taxon>Pyramimonadophyceae</taxon>
        <taxon>Pyramimonadales</taxon>
        <taxon>Pyramimonadaceae</taxon>
        <taxon>Cymbomonas</taxon>
    </lineage>
</organism>
<dbReference type="InterPro" id="IPR036397">
    <property type="entry name" value="RNaseH_sf"/>
</dbReference>
<dbReference type="SUPFAM" id="SSF53098">
    <property type="entry name" value="Ribonuclease H-like"/>
    <property type="match status" value="1"/>
</dbReference>
<dbReference type="CDD" id="cd09275">
    <property type="entry name" value="RNase_HI_RT_DIRS1"/>
    <property type="match status" value="1"/>
</dbReference>
<dbReference type="GO" id="GO:0003676">
    <property type="term" value="F:nucleic acid binding"/>
    <property type="evidence" value="ECO:0007669"/>
    <property type="project" value="InterPro"/>
</dbReference>
<dbReference type="PANTHER" id="PTHR33050">
    <property type="entry name" value="REVERSE TRANSCRIPTASE DOMAIN-CONTAINING PROTEIN"/>
    <property type="match status" value="1"/>
</dbReference>
<accession>A0AAE0F5E8</accession>
<name>A0AAE0F5E8_9CHLO</name>
<proteinExistence type="predicted"/>
<dbReference type="InterPro" id="IPR012337">
    <property type="entry name" value="RNaseH-like_sf"/>
</dbReference>
<reference evidence="1 2" key="1">
    <citation type="journal article" date="2015" name="Genome Biol. Evol.">
        <title>Comparative Genomics of a Bacterivorous Green Alga Reveals Evolutionary Causalities and Consequences of Phago-Mixotrophic Mode of Nutrition.</title>
        <authorList>
            <person name="Burns J.A."/>
            <person name="Paasch A."/>
            <person name="Narechania A."/>
            <person name="Kim E."/>
        </authorList>
    </citation>
    <scope>NUCLEOTIDE SEQUENCE [LARGE SCALE GENOMIC DNA]</scope>
    <source>
        <strain evidence="1 2">PLY_AMNH</strain>
    </source>
</reference>
<dbReference type="EMBL" id="LGRX02025247">
    <property type="protein sequence ID" value="KAK3252726.1"/>
    <property type="molecule type" value="Genomic_DNA"/>
</dbReference>